<dbReference type="Gene3D" id="6.10.250.1710">
    <property type="match status" value="1"/>
</dbReference>
<dbReference type="GO" id="GO:0032511">
    <property type="term" value="P:late endosome to vacuole transport via multivesicular body sorting pathway"/>
    <property type="evidence" value="ECO:0007669"/>
    <property type="project" value="TreeGrafter"/>
</dbReference>
<feature type="region of interest" description="Disordered" evidence="2">
    <location>
        <begin position="95"/>
        <end position="134"/>
    </location>
</feature>
<name>A0A7J8ILH7_ROUAE</name>
<accession>A0A7J8ILH7</accession>
<evidence type="ECO:0000256" key="1">
    <source>
        <dbReference type="ARBA" id="ARBA00006190"/>
    </source>
</evidence>
<evidence type="ECO:0000313" key="3">
    <source>
        <dbReference type="EMBL" id="KAF6485506.1"/>
    </source>
</evidence>
<proteinExistence type="inferred from homology"/>
<dbReference type="EMBL" id="JACASE010000003">
    <property type="protein sequence ID" value="KAF6485506.1"/>
    <property type="molecule type" value="Genomic_DNA"/>
</dbReference>
<dbReference type="PANTHER" id="PTHR22761:SF14">
    <property type="entry name" value="CHARGED MULTIVESICULAR BODY PROTEIN 4A"/>
    <property type="match status" value="1"/>
</dbReference>
<dbReference type="GO" id="GO:0009898">
    <property type="term" value="C:cytoplasmic side of plasma membrane"/>
    <property type="evidence" value="ECO:0007669"/>
    <property type="project" value="TreeGrafter"/>
</dbReference>
<keyword evidence="4" id="KW-1185">Reference proteome</keyword>
<dbReference type="Proteomes" id="UP000593571">
    <property type="component" value="Unassembled WGS sequence"/>
</dbReference>
<dbReference type="GO" id="GO:0006900">
    <property type="term" value="P:vesicle budding from membrane"/>
    <property type="evidence" value="ECO:0007669"/>
    <property type="project" value="TreeGrafter"/>
</dbReference>
<organism evidence="3 4">
    <name type="scientific">Rousettus aegyptiacus</name>
    <name type="common">Egyptian fruit bat</name>
    <name type="synonym">Pteropus aegyptiacus</name>
    <dbReference type="NCBI Taxonomy" id="9407"/>
    <lineage>
        <taxon>Eukaryota</taxon>
        <taxon>Metazoa</taxon>
        <taxon>Chordata</taxon>
        <taxon>Craniata</taxon>
        <taxon>Vertebrata</taxon>
        <taxon>Euteleostomi</taxon>
        <taxon>Mammalia</taxon>
        <taxon>Eutheria</taxon>
        <taxon>Laurasiatheria</taxon>
        <taxon>Chiroptera</taxon>
        <taxon>Yinpterochiroptera</taxon>
        <taxon>Pteropodoidea</taxon>
        <taxon>Pteropodidae</taxon>
        <taxon>Rousettinae</taxon>
        <taxon>Rousettus</taxon>
    </lineage>
</organism>
<dbReference type="GO" id="GO:0005771">
    <property type="term" value="C:multivesicular body"/>
    <property type="evidence" value="ECO:0007669"/>
    <property type="project" value="TreeGrafter"/>
</dbReference>
<dbReference type="AlphaFoldDB" id="A0A7J8ILH7"/>
<dbReference type="GO" id="GO:0000815">
    <property type="term" value="C:ESCRT III complex"/>
    <property type="evidence" value="ECO:0007669"/>
    <property type="project" value="TreeGrafter"/>
</dbReference>
<dbReference type="Pfam" id="PF03357">
    <property type="entry name" value="Snf7"/>
    <property type="match status" value="1"/>
</dbReference>
<gene>
    <name evidence="3" type="ORF">HJG63_010683</name>
</gene>
<protein>
    <submittedName>
        <fullName evidence="3">Uncharacterized protein</fullName>
    </submittedName>
</protein>
<sequence>MYSCVTKEILHGRSTSSYHGACCLRHEESLPGHDIDKVDELMAVITEQQEVAKQISDAISWPAGFGDDVNEDELSEELEELEQEELAQELLHVGEKEEEPPFKLPSVFSTHLPAGPAPEEGEDEALKQLAEWVS</sequence>
<evidence type="ECO:0000313" key="4">
    <source>
        <dbReference type="Proteomes" id="UP000593571"/>
    </source>
</evidence>
<dbReference type="PANTHER" id="PTHR22761">
    <property type="entry name" value="CHARGED MULTIVESICULAR BODY PROTEIN"/>
    <property type="match status" value="1"/>
</dbReference>
<comment type="caution">
    <text evidence="3">The sequence shown here is derived from an EMBL/GenBank/DDBJ whole genome shotgun (WGS) entry which is preliminary data.</text>
</comment>
<dbReference type="InterPro" id="IPR005024">
    <property type="entry name" value="Snf7_fam"/>
</dbReference>
<comment type="similarity">
    <text evidence="1">Belongs to the SNF7 family.</text>
</comment>
<reference evidence="3 4" key="1">
    <citation type="journal article" date="2020" name="Nature">
        <title>Six reference-quality genomes reveal evolution of bat adaptations.</title>
        <authorList>
            <person name="Jebb D."/>
            <person name="Huang Z."/>
            <person name="Pippel M."/>
            <person name="Hughes G.M."/>
            <person name="Lavrichenko K."/>
            <person name="Devanna P."/>
            <person name="Winkler S."/>
            <person name="Jermiin L.S."/>
            <person name="Skirmuntt E.C."/>
            <person name="Katzourakis A."/>
            <person name="Burkitt-Gray L."/>
            <person name="Ray D.A."/>
            <person name="Sullivan K.A.M."/>
            <person name="Roscito J.G."/>
            <person name="Kirilenko B.M."/>
            <person name="Davalos L.M."/>
            <person name="Corthals A.P."/>
            <person name="Power M.L."/>
            <person name="Jones G."/>
            <person name="Ransome R.D."/>
            <person name="Dechmann D.K.N."/>
            <person name="Locatelli A.G."/>
            <person name="Puechmaille S.J."/>
            <person name="Fedrigo O."/>
            <person name="Jarvis E.D."/>
            <person name="Hiller M."/>
            <person name="Vernes S.C."/>
            <person name="Myers E.W."/>
            <person name="Teeling E.C."/>
        </authorList>
    </citation>
    <scope>NUCLEOTIDE SEQUENCE [LARGE SCALE GENOMIC DNA]</scope>
    <source>
        <strain evidence="3">MRouAeg1</strain>
        <tissue evidence="3">Muscle</tissue>
    </source>
</reference>
<evidence type="ECO:0000256" key="2">
    <source>
        <dbReference type="SAM" id="MobiDB-lite"/>
    </source>
</evidence>